<accession>A0ABQ6PSC0</accession>
<dbReference type="Proteomes" id="UP001338309">
    <property type="component" value="Unassembled WGS sequence"/>
</dbReference>
<evidence type="ECO:0000313" key="3">
    <source>
        <dbReference type="EMBL" id="GMQ30904.1"/>
    </source>
</evidence>
<name>A0ABQ6PSC0_9BACT</name>
<dbReference type="SUPFAM" id="SSF54427">
    <property type="entry name" value="NTF2-like"/>
    <property type="match status" value="1"/>
</dbReference>
<proteinExistence type="predicted"/>
<protein>
    <submittedName>
        <fullName evidence="3">Nuclear transport factor 2 family protein</fullName>
    </submittedName>
</protein>
<dbReference type="Gene3D" id="3.10.450.50">
    <property type="match status" value="1"/>
</dbReference>
<evidence type="ECO:0000256" key="1">
    <source>
        <dbReference type="SAM" id="SignalP"/>
    </source>
</evidence>
<dbReference type="InterPro" id="IPR032710">
    <property type="entry name" value="NTF2-like_dom_sf"/>
</dbReference>
<keyword evidence="4" id="KW-1185">Reference proteome</keyword>
<gene>
    <name evidence="3" type="ORF">Aconfl_35470</name>
</gene>
<dbReference type="Pfam" id="PF14534">
    <property type="entry name" value="DUF4440"/>
    <property type="match status" value="1"/>
</dbReference>
<organism evidence="3 4">
    <name type="scientific">Algoriphagus confluentis</name>
    <dbReference type="NCBI Taxonomy" id="1697556"/>
    <lineage>
        <taxon>Bacteria</taxon>
        <taxon>Pseudomonadati</taxon>
        <taxon>Bacteroidota</taxon>
        <taxon>Cytophagia</taxon>
        <taxon>Cytophagales</taxon>
        <taxon>Cyclobacteriaceae</taxon>
        <taxon>Algoriphagus</taxon>
    </lineage>
</organism>
<reference evidence="3 4" key="1">
    <citation type="submission" date="2023-08" db="EMBL/GenBank/DDBJ databases">
        <title>Draft genome sequence of Algoriphagus confluentis.</title>
        <authorList>
            <person name="Takatani N."/>
            <person name="Hosokawa M."/>
            <person name="Sawabe T."/>
        </authorList>
    </citation>
    <scope>NUCLEOTIDE SEQUENCE [LARGE SCALE GENOMIC DNA]</scope>
    <source>
        <strain evidence="3 4">NBRC 111222</strain>
    </source>
</reference>
<feature type="chain" id="PRO_5046024613" evidence="1">
    <location>
        <begin position="19"/>
        <end position="140"/>
    </location>
</feature>
<evidence type="ECO:0000313" key="4">
    <source>
        <dbReference type="Proteomes" id="UP001338309"/>
    </source>
</evidence>
<feature type="domain" description="DUF4440" evidence="2">
    <location>
        <begin position="25"/>
        <end position="131"/>
    </location>
</feature>
<dbReference type="EMBL" id="BTPD01000013">
    <property type="protein sequence ID" value="GMQ30904.1"/>
    <property type="molecule type" value="Genomic_DNA"/>
</dbReference>
<comment type="caution">
    <text evidence="3">The sequence shown here is derived from an EMBL/GenBank/DDBJ whole genome shotgun (WGS) entry which is preliminary data.</text>
</comment>
<dbReference type="RefSeq" id="WP_338225609.1">
    <property type="nucleotide sequence ID" value="NZ_BTPD01000013.1"/>
</dbReference>
<dbReference type="InterPro" id="IPR027843">
    <property type="entry name" value="DUF4440"/>
</dbReference>
<evidence type="ECO:0000259" key="2">
    <source>
        <dbReference type="Pfam" id="PF14534"/>
    </source>
</evidence>
<feature type="signal peptide" evidence="1">
    <location>
        <begin position="1"/>
        <end position="18"/>
    </location>
</feature>
<sequence>MRYILILCLSLGSHLAFAQSQAEVLTAVERMRQAMLAEDAETLAKLTSKDLSYGHSAGTIENQEQFLAEFASKNVDYQRWDMSGLEVRFYGKELAIVRHEVIGEILSNGNLNTLNLGLMMVWVIEDGKWKLLARQSFRKP</sequence>
<keyword evidence="1" id="KW-0732">Signal</keyword>